<feature type="compositionally biased region" description="Basic and acidic residues" evidence="1">
    <location>
        <begin position="206"/>
        <end position="226"/>
    </location>
</feature>
<name>A0A9W6HXM7_9ACTN</name>
<accession>A0A9W6HXM7</accession>
<evidence type="ECO:0000256" key="1">
    <source>
        <dbReference type="SAM" id="MobiDB-lite"/>
    </source>
</evidence>
<reference evidence="2" key="2">
    <citation type="submission" date="2023-01" db="EMBL/GenBank/DDBJ databases">
        <authorList>
            <person name="Sun Q."/>
            <person name="Evtushenko L."/>
        </authorList>
    </citation>
    <scope>NUCLEOTIDE SEQUENCE</scope>
    <source>
        <strain evidence="2">VKM Ac-2007</strain>
    </source>
</reference>
<dbReference type="EMBL" id="BSEV01000001">
    <property type="protein sequence ID" value="GLK07280.1"/>
    <property type="molecule type" value="Genomic_DNA"/>
</dbReference>
<keyword evidence="3" id="KW-1185">Reference proteome</keyword>
<evidence type="ECO:0000313" key="2">
    <source>
        <dbReference type="EMBL" id="GLK07280.1"/>
    </source>
</evidence>
<proteinExistence type="predicted"/>
<dbReference type="RefSeq" id="WP_271215833.1">
    <property type="nucleotide sequence ID" value="NZ_BAAAVD010000006.1"/>
</dbReference>
<comment type="caution">
    <text evidence="2">The sequence shown here is derived from an EMBL/GenBank/DDBJ whole genome shotgun (WGS) entry which is preliminary data.</text>
</comment>
<organism evidence="2 3">
    <name type="scientific">Streptosporangium carneum</name>
    <dbReference type="NCBI Taxonomy" id="47481"/>
    <lineage>
        <taxon>Bacteria</taxon>
        <taxon>Bacillati</taxon>
        <taxon>Actinomycetota</taxon>
        <taxon>Actinomycetes</taxon>
        <taxon>Streptosporangiales</taxon>
        <taxon>Streptosporangiaceae</taxon>
        <taxon>Streptosporangium</taxon>
    </lineage>
</organism>
<protein>
    <submittedName>
        <fullName evidence="2">Uncharacterized protein</fullName>
    </submittedName>
</protein>
<evidence type="ECO:0000313" key="3">
    <source>
        <dbReference type="Proteomes" id="UP001143474"/>
    </source>
</evidence>
<dbReference type="AlphaFoldDB" id="A0A9W6HXM7"/>
<reference evidence="2" key="1">
    <citation type="journal article" date="2014" name="Int. J. Syst. Evol. Microbiol.">
        <title>Complete genome sequence of Corynebacterium casei LMG S-19264T (=DSM 44701T), isolated from a smear-ripened cheese.</title>
        <authorList>
            <consortium name="US DOE Joint Genome Institute (JGI-PGF)"/>
            <person name="Walter F."/>
            <person name="Albersmeier A."/>
            <person name="Kalinowski J."/>
            <person name="Ruckert C."/>
        </authorList>
    </citation>
    <scope>NUCLEOTIDE SEQUENCE</scope>
    <source>
        <strain evidence="2">VKM Ac-2007</strain>
    </source>
</reference>
<feature type="region of interest" description="Disordered" evidence="1">
    <location>
        <begin position="204"/>
        <end position="228"/>
    </location>
</feature>
<dbReference type="Proteomes" id="UP001143474">
    <property type="component" value="Unassembled WGS sequence"/>
</dbReference>
<gene>
    <name evidence="2" type="ORF">GCM10017600_06850</name>
</gene>
<sequence>MQLTYYVAPWDADDAEQPPEEVQARDGLRWGYVAADLDRFTRMALSRQIGLLAFAPAERYEIVWSAVALALYEADRQPAPADLITAGWQAITVAIQTEARHHGRDLIRHKGTTRRSYVMYWDAAAPRHISSPENGIVERLAVDQIWPMLTAGQQEALAALAVHGSVAAAAQALGKSTAAVHVIARAGRLRFKQWWHEGETPSLPWGRDRRRSEPATHCPAGHERTSETSYIKHTMWRGKPKRQIVCRICREERRAGGRS</sequence>